<evidence type="ECO:0000259" key="1">
    <source>
        <dbReference type="Pfam" id="PF13460"/>
    </source>
</evidence>
<proteinExistence type="predicted"/>
<protein>
    <submittedName>
        <fullName evidence="2">NAD(P)H-binding protein</fullName>
    </submittedName>
</protein>
<dbReference type="PANTHER" id="PTHR48079">
    <property type="entry name" value="PROTEIN YEEZ"/>
    <property type="match status" value="1"/>
</dbReference>
<dbReference type="Pfam" id="PF13460">
    <property type="entry name" value="NAD_binding_10"/>
    <property type="match status" value="1"/>
</dbReference>
<dbReference type="InterPro" id="IPR051783">
    <property type="entry name" value="NAD(P)-dependent_oxidoreduct"/>
</dbReference>
<dbReference type="InterPro" id="IPR036291">
    <property type="entry name" value="NAD(P)-bd_dom_sf"/>
</dbReference>
<dbReference type="Gene3D" id="3.40.50.720">
    <property type="entry name" value="NAD(P)-binding Rossmann-like Domain"/>
    <property type="match status" value="1"/>
</dbReference>
<dbReference type="AlphaFoldDB" id="A0A847HFS7"/>
<dbReference type="PANTHER" id="PTHR48079:SF6">
    <property type="entry name" value="NAD(P)-BINDING DOMAIN-CONTAINING PROTEIN-RELATED"/>
    <property type="match status" value="1"/>
</dbReference>
<sequence>MRIDVTARHPQRTVLVTGASGYVGGRLVTELLAAGFRVRASSRRAASLQRFDWSRRVELVEADLTEPEDVARIMAGVDIAFYLVHSMGD</sequence>
<dbReference type="SUPFAM" id="SSF51735">
    <property type="entry name" value="NAD(P)-binding Rossmann-fold domains"/>
    <property type="match status" value="1"/>
</dbReference>
<evidence type="ECO:0000313" key="3">
    <source>
        <dbReference type="Proteomes" id="UP000523614"/>
    </source>
</evidence>
<evidence type="ECO:0000313" key="2">
    <source>
        <dbReference type="EMBL" id="NLF92135.1"/>
    </source>
</evidence>
<dbReference type="Proteomes" id="UP000523614">
    <property type="component" value="Unassembled WGS sequence"/>
</dbReference>
<name>A0A847HFS7_9CORY</name>
<organism evidence="2 3">
    <name type="scientific">Corynebacterium marinum</name>
    <dbReference type="NCBI Taxonomy" id="349751"/>
    <lineage>
        <taxon>Bacteria</taxon>
        <taxon>Bacillati</taxon>
        <taxon>Actinomycetota</taxon>
        <taxon>Actinomycetes</taxon>
        <taxon>Mycobacteriales</taxon>
        <taxon>Corynebacteriaceae</taxon>
        <taxon>Corynebacterium</taxon>
    </lineage>
</organism>
<dbReference type="GO" id="GO:0005737">
    <property type="term" value="C:cytoplasm"/>
    <property type="evidence" value="ECO:0007669"/>
    <property type="project" value="TreeGrafter"/>
</dbReference>
<reference evidence="2 3" key="1">
    <citation type="journal article" date="2020" name="Biotechnol. Biofuels">
        <title>New insights from the biogas microbiome by comprehensive genome-resolved metagenomics of nearly 1600 species originating from multiple anaerobic digesters.</title>
        <authorList>
            <person name="Campanaro S."/>
            <person name="Treu L."/>
            <person name="Rodriguez-R L.M."/>
            <person name="Kovalovszki A."/>
            <person name="Ziels R.M."/>
            <person name="Maus I."/>
            <person name="Zhu X."/>
            <person name="Kougias P.G."/>
            <person name="Basile A."/>
            <person name="Luo G."/>
            <person name="Schluter A."/>
            <person name="Konstantinidis K.T."/>
            <person name="Angelidaki I."/>
        </authorList>
    </citation>
    <scope>NUCLEOTIDE SEQUENCE [LARGE SCALE GENOMIC DNA]</scope>
    <source>
        <strain evidence="2">AS06rmzACSIP_235</strain>
    </source>
</reference>
<feature type="domain" description="NAD(P)-binding" evidence="1">
    <location>
        <begin position="18"/>
        <end position="82"/>
    </location>
</feature>
<gene>
    <name evidence="2" type="ORF">GX570_12470</name>
</gene>
<dbReference type="GO" id="GO:0004029">
    <property type="term" value="F:aldehyde dehydrogenase (NAD+) activity"/>
    <property type="evidence" value="ECO:0007669"/>
    <property type="project" value="TreeGrafter"/>
</dbReference>
<dbReference type="EMBL" id="JAAYYP010000458">
    <property type="protein sequence ID" value="NLF92135.1"/>
    <property type="molecule type" value="Genomic_DNA"/>
</dbReference>
<comment type="caution">
    <text evidence="2">The sequence shown here is derived from an EMBL/GenBank/DDBJ whole genome shotgun (WGS) entry which is preliminary data.</text>
</comment>
<accession>A0A847HFS7</accession>
<feature type="non-terminal residue" evidence="2">
    <location>
        <position position="89"/>
    </location>
</feature>
<dbReference type="InterPro" id="IPR016040">
    <property type="entry name" value="NAD(P)-bd_dom"/>
</dbReference>